<dbReference type="PANTHER" id="PTHR30605">
    <property type="entry name" value="ANHYDRO-N-ACETYLMURAMIC ACID KINASE"/>
    <property type="match status" value="1"/>
</dbReference>
<name>A0A5P9QDE7_9MICO</name>
<dbReference type="GO" id="GO:0009254">
    <property type="term" value="P:peptidoglycan turnover"/>
    <property type="evidence" value="ECO:0007669"/>
    <property type="project" value="InterPro"/>
</dbReference>
<gene>
    <name evidence="1" type="primary">anmK</name>
    <name evidence="1" type="ORF">KDY119_03015</name>
</gene>
<proteinExistence type="predicted"/>
<evidence type="ECO:0000313" key="2">
    <source>
        <dbReference type="Proteomes" id="UP000326702"/>
    </source>
</evidence>
<protein>
    <submittedName>
        <fullName evidence="1">Anhydro-N-acetylmuramic acid kinase</fullName>
        <ecNumber evidence="1">2.7.1.170</ecNumber>
    </submittedName>
</protein>
<dbReference type="GO" id="GO:0006040">
    <property type="term" value="P:amino sugar metabolic process"/>
    <property type="evidence" value="ECO:0007669"/>
    <property type="project" value="InterPro"/>
</dbReference>
<dbReference type="InterPro" id="IPR043129">
    <property type="entry name" value="ATPase_NBD"/>
</dbReference>
<dbReference type="SUPFAM" id="SSF53067">
    <property type="entry name" value="Actin-like ATPase domain"/>
    <property type="match status" value="1"/>
</dbReference>
<dbReference type="RefSeq" id="WP_153022488.1">
    <property type="nucleotide sequence ID" value="NZ_BAABIH010000008.1"/>
</dbReference>
<reference evidence="1 2" key="1">
    <citation type="submission" date="2019-10" db="EMBL/GenBank/DDBJ databases">
        <title>Genome sequence of Luteimicrobium xylanilyticum HY-24.</title>
        <authorList>
            <person name="Kim D.Y."/>
            <person name="Park H.-Y."/>
        </authorList>
    </citation>
    <scope>NUCLEOTIDE SEQUENCE [LARGE SCALE GENOMIC DNA]</scope>
    <source>
        <strain evidence="1 2">HY-24</strain>
    </source>
</reference>
<dbReference type="Gene3D" id="3.30.420.40">
    <property type="match status" value="2"/>
</dbReference>
<dbReference type="EC" id="2.7.1.170" evidence="1"/>
<evidence type="ECO:0000313" key="1">
    <source>
        <dbReference type="EMBL" id="QFU99484.1"/>
    </source>
</evidence>
<dbReference type="InterPro" id="IPR005338">
    <property type="entry name" value="Anhydro_N_Ac-Mur_kinase"/>
</dbReference>
<dbReference type="EMBL" id="CP045529">
    <property type="protein sequence ID" value="QFU99484.1"/>
    <property type="molecule type" value="Genomic_DNA"/>
</dbReference>
<keyword evidence="2" id="KW-1185">Reference proteome</keyword>
<dbReference type="Proteomes" id="UP000326702">
    <property type="component" value="Chromosome"/>
</dbReference>
<dbReference type="PANTHER" id="PTHR30605:SF0">
    <property type="entry name" value="ANHYDRO-N-ACETYLMURAMIC ACID KINASE"/>
    <property type="match status" value="1"/>
</dbReference>
<sequence length="414" mass="42422">MRVLALQSGTSADGIDAALVEVAASGERRRPALDVRVVDVRTVPWEPASREVVLDAVDGGPLDPAGWCRLETTVGQALAEAGRAVVAATGPVELVVSPGQTVFHGVEDGRTWGTLQVGQPAWLAEALETPVLFDVRVADVAAGGAGAPLIAAFDRLWLRDLAADAGPGGVATLNIGGIANVQRVRPDGVDAFDTGPGNGLLDAVVRRATGRPYDADGALARAGHVDETLLAALLDHPYFHRPPTTTGRETFSLAVVDAALDRARAAGREITLEDRCATLVELTARTVARGVSGLGGPLPGLVIGSGGGMRNPALVAAIGAALDGELGAGAVRLESSAAHGIDPDAREAVMFAVLGYLSARRLPLDLPTRACGEPRVAGHLAGWAFAGAAFWDALAEEIDDVARLTVTTAAETAS</sequence>
<dbReference type="GO" id="GO:0016301">
    <property type="term" value="F:kinase activity"/>
    <property type="evidence" value="ECO:0007669"/>
    <property type="project" value="UniProtKB-KW"/>
</dbReference>
<dbReference type="GO" id="GO:0016773">
    <property type="term" value="F:phosphotransferase activity, alcohol group as acceptor"/>
    <property type="evidence" value="ECO:0007669"/>
    <property type="project" value="InterPro"/>
</dbReference>
<keyword evidence="1" id="KW-0418">Kinase</keyword>
<accession>A0A5P9QDE7</accession>
<dbReference type="GO" id="GO:0005524">
    <property type="term" value="F:ATP binding"/>
    <property type="evidence" value="ECO:0007669"/>
    <property type="project" value="InterPro"/>
</dbReference>
<dbReference type="KEGG" id="lxl:KDY119_03015"/>
<dbReference type="Pfam" id="PF03702">
    <property type="entry name" value="AnmK"/>
    <property type="match status" value="1"/>
</dbReference>
<keyword evidence="1" id="KW-0808">Transferase</keyword>
<dbReference type="AlphaFoldDB" id="A0A5P9QDE7"/>
<dbReference type="OrthoDB" id="9763949at2"/>
<organism evidence="1 2">
    <name type="scientific">Luteimicrobium xylanilyticum</name>
    <dbReference type="NCBI Taxonomy" id="1133546"/>
    <lineage>
        <taxon>Bacteria</taxon>
        <taxon>Bacillati</taxon>
        <taxon>Actinomycetota</taxon>
        <taxon>Actinomycetes</taxon>
        <taxon>Micrococcales</taxon>
        <taxon>Luteimicrobium</taxon>
    </lineage>
</organism>